<evidence type="ECO:0000313" key="1">
    <source>
        <dbReference type="EMBL" id="QJA72022.1"/>
    </source>
</evidence>
<sequence length="133" mass="14807">MTGREAVVIMLVVLLVLVGIGVARGEEAATFKFPMCKYGNAETTDIPTVLLILKVRTLHCVGGAFNRSWDLPIIKTAESVGLAGLEGDICFKENIKKIWMTNVEVNGHIESCQRDQFCEVIEVFDITYKKHLH</sequence>
<accession>A0A6M3JSD4</accession>
<gene>
    <name evidence="1" type="ORF">MM415A02949_0006</name>
</gene>
<dbReference type="EMBL" id="MT141918">
    <property type="protein sequence ID" value="QJA72022.1"/>
    <property type="molecule type" value="Genomic_DNA"/>
</dbReference>
<dbReference type="AlphaFoldDB" id="A0A6M3JSD4"/>
<name>A0A6M3JSD4_9ZZZZ</name>
<proteinExistence type="predicted"/>
<protein>
    <submittedName>
        <fullName evidence="1">Uncharacterized protein</fullName>
    </submittedName>
</protein>
<reference evidence="1" key="1">
    <citation type="submission" date="2020-03" db="EMBL/GenBank/DDBJ databases">
        <title>The deep terrestrial virosphere.</title>
        <authorList>
            <person name="Holmfeldt K."/>
            <person name="Nilsson E."/>
            <person name="Simone D."/>
            <person name="Lopez-Fernandez M."/>
            <person name="Wu X."/>
            <person name="de Brujin I."/>
            <person name="Lundin D."/>
            <person name="Andersson A."/>
            <person name="Bertilsson S."/>
            <person name="Dopson M."/>
        </authorList>
    </citation>
    <scope>NUCLEOTIDE SEQUENCE</scope>
    <source>
        <strain evidence="1">MM415A02949</strain>
    </source>
</reference>
<organism evidence="1">
    <name type="scientific">viral metagenome</name>
    <dbReference type="NCBI Taxonomy" id="1070528"/>
    <lineage>
        <taxon>unclassified sequences</taxon>
        <taxon>metagenomes</taxon>
        <taxon>organismal metagenomes</taxon>
    </lineage>
</organism>